<organism evidence="1 2">
    <name type="scientific">Burkholderia phage phiX216</name>
    <dbReference type="NCBI Taxonomy" id="1235712"/>
    <lineage>
        <taxon>Viruses</taxon>
        <taxon>Duplodnaviria</taxon>
        <taxon>Heunggongvirae</taxon>
        <taxon>Uroviricota</taxon>
        <taxon>Caudoviricetes</taxon>
        <taxon>Peduoviridae</taxon>
        <taxon>Tigrvirus</taxon>
        <taxon>Tigrvirus phi52237</taxon>
    </lineage>
</organism>
<protein>
    <submittedName>
        <fullName evidence="1">Uncharacterized protein</fullName>
    </submittedName>
</protein>
<sequence length="91" mass="10162">MCLCKVNEGKYTAMLRKKAPVTRSPRGVLSNKPVYMRLMPDERRTLEELSASQNRSTSSVARLIYLEGVKRYQAKVTDASAQAHANPVVGH</sequence>
<accession>K4NZX7</accession>
<reference evidence="1 2" key="1">
    <citation type="journal article" date="2012" name="BMC Microbiol.">
        <title>phiX216, a P2-like bacteriophage with broad Burkholderia pseudomallei and B. mallei strain infectivity.</title>
        <authorList>
            <person name="Kvitko B.H."/>
            <person name="Cox C.R."/>
            <person name="Deshazer D."/>
            <person name="Johnson S.L."/>
            <person name="Voorhees K.J."/>
            <person name="Schweizer H.P."/>
        </authorList>
    </citation>
    <scope>NUCLEOTIDE SEQUENCE [LARGE SCALE GENOMIC DNA]</scope>
</reference>
<gene>
    <name evidence="1" type="ORF">BPSphiX216_0015</name>
</gene>
<dbReference type="Proteomes" id="UP000009202">
    <property type="component" value="Segment"/>
</dbReference>
<evidence type="ECO:0000313" key="1">
    <source>
        <dbReference type="EMBL" id="AFV51425.1"/>
    </source>
</evidence>
<name>K4NZX7_9CAUD</name>
<dbReference type="EMBL" id="JX681814">
    <property type="protein sequence ID" value="AFV51425.1"/>
    <property type="molecule type" value="Genomic_DNA"/>
</dbReference>
<evidence type="ECO:0000313" key="2">
    <source>
        <dbReference type="Proteomes" id="UP000009202"/>
    </source>
</evidence>
<proteinExistence type="predicted"/>